<dbReference type="AlphaFoldDB" id="A0A4C1W110"/>
<proteinExistence type="predicted"/>
<comment type="caution">
    <text evidence="1">The sequence shown here is derived from an EMBL/GenBank/DDBJ whole genome shotgun (WGS) entry which is preliminary data.</text>
</comment>
<protein>
    <submittedName>
        <fullName evidence="1">Uncharacterized protein</fullName>
    </submittedName>
</protein>
<dbReference type="Proteomes" id="UP000299102">
    <property type="component" value="Unassembled WGS sequence"/>
</dbReference>
<evidence type="ECO:0000313" key="2">
    <source>
        <dbReference type="Proteomes" id="UP000299102"/>
    </source>
</evidence>
<reference evidence="1 2" key="1">
    <citation type="journal article" date="2019" name="Commun. Biol.">
        <title>The bagworm genome reveals a unique fibroin gene that provides high tensile strength.</title>
        <authorList>
            <person name="Kono N."/>
            <person name="Nakamura H."/>
            <person name="Ohtoshi R."/>
            <person name="Tomita M."/>
            <person name="Numata K."/>
            <person name="Arakawa K."/>
        </authorList>
    </citation>
    <scope>NUCLEOTIDE SEQUENCE [LARGE SCALE GENOMIC DNA]</scope>
</reference>
<organism evidence="1 2">
    <name type="scientific">Eumeta variegata</name>
    <name type="common">Bagworm moth</name>
    <name type="synonym">Eumeta japonica</name>
    <dbReference type="NCBI Taxonomy" id="151549"/>
    <lineage>
        <taxon>Eukaryota</taxon>
        <taxon>Metazoa</taxon>
        <taxon>Ecdysozoa</taxon>
        <taxon>Arthropoda</taxon>
        <taxon>Hexapoda</taxon>
        <taxon>Insecta</taxon>
        <taxon>Pterygota</taxon>
        <taxon>Neoptera</taxon>
        <taxon>Endopterygota</taxon>
        <taxon>Lepidoptera</taxon>
        <taxon>Glossata</taxon>
        <taxon>Ditrysia</taxon>
        <taxon>Tineoidea</taxon>
        <taxon>Psychidae</taxon>
        <taxon>Oiketicinae</taxon>
        <taxon>Eumeta</taxon>
    </lineage>
</organism>
<keyword evidence="2" id="KW-1185">Reference proteome</keyword>
<evidence type="ECO:0000313" key="1">
    <source>
        <dbReference type="EMBL" id="GBP44242.1"/>
    </source>
</evidence>
<sequence length="112" mass="12848">MYVIGLALAIKLSVVRRRAVGDTARVTRPYSASLRKLTEHTLNLNWMITIKKVTSISIHYPPKYSKLEQQQSYQEGRWARPVHRVNVDIKLRRKQADGTPALAARQRSVPAR</sequence>
<accession>A0A4C1W110</accession>
<name>A0A4C1W110_EUMVA</name>
<dbReference type="EMBL" id="BGZK01000449">
    <property type="protein sequence ID" value="GBP44242.1"/>
    <property type="molecule type" value="Genomic_DNA"/>
</dbReference>
<gene>
    <name evidence="1" type="ORF">EVAR_22126_1</name>
</gene>